<dbReference type="InParanoid" id="F8PJ10"/>
<feature type="non-terminal residue" evidence="1">
    <location>
        <position position="1"/>
    </location>
</feature>
<protein>
    <submittedName>
        <fullName evidence="1">Uncharacterized protein</fullName>
    </submittedName>
</protein>
<dbReference type="HOGENOM" id="CLU_166312_1_0_1"/>
<dbReference type="STRING" id="936435.F8PJ10"/>
<feature type="non-terminal residue" evidence="1">
    <location>
        <position position="57"/>
    </location>
</feature>
<organism evidence="2">
    <name type="scientific">Serpula lacrymans var. lacrymans (strain S7.3)</name>
    <name type="common">Dry rot fungus</name>
    <dbReference type="NCBI Taxonomy" id="936435"/>
    <lineage>
        <taxon>Eukaryota</taxon>
        <taxon>Fungi</taxon>
        <taxon>Dikarya</taxon>
        <taxon>Basidiomycota</taxon>
        <taxon>Agaricomycotina</taxon>
        <taxon>Agaricomycetes</taxon>
        <taxon>Agaricomycetidae</taxon>
        <taxon>Boletales</taxon>
        <taxon>Coniophorineae</taxon>
        <taxon>Serpulaceae</taxon>
        <taxon>Serpula</taxon>
    </lineage>
</organism>
<dbReference type="AlphaFoldDB" id="F8PJ10"/>
<reference evidence="2" key="1">
    <citation type="journal article" date="2011" name="Science">
        <title>The plant cell wall-decomposing machinery underlies the functional diversity of forest fungi.</title>
        <authorList>
            <person name="Eastwood D.C."/>
            <person name="Floudas D."/>
            <person name="Binder M."/>
            <person name="Majcherczyk A."/>
            <person name="Schneider P."/>
            <person name="Aerts A."/>
            <person name="Asiegbu F.O."/>
            <person name="Baker S.E."/>
            <person name="Barry K."/>
            <person name="Bendiksby M."/>
            <person name="Blumentritt M."/>
            <person name="Coutinho P.M."/>
            <person name="Cullen D."/>
            <person name="de Vries R.P."/>
            <person name="Gathman A."/>
            <person name="Goodell B."/>
            <person name="Henrissat B."/>
            <person name="Ihrmark K."/>
            <person name="Kauserud H."/>
            <person name="Kohler A."/>
            <person name="LaButti K."/>
            <person name="Lapidus A."/>
            <person name="Lavin J.L."/>
            <person name="Lee Y.-H."/>
            <person name="Lindquist E."/>
            <person name="Lilly W."/>
            <person name="Lucas S."/>
            <person name="Morin E."/>
            <person name="Murat C."/>
            <person name="Oguiza J.A."/>
            <person name="Park J."/>
            <person name="Pisabarro A.G."/>
            <person name="Riley R."/>
            <person name="Rosling A."/>
            <person name="Salamov A."/>
            <person name="Schmidt O."/>
            <person name="Schmutz J."/>
            <person name="Skrede I."/>
            <person name="Stenlid J."/>
            <person name="Wiebenga A."/>
            <person name="Xie X."/>
            <person name="Kuees U."/>
            <person name="Hibbett D.S."/>
            <person name="Hoffmeister D."/>
            <person name="Hoegberg N."/>
            <person name="Martin F."/>
            <person name="Grigoriev I.V."/>
            <person name="Watkinson S.C."/>
        </authorList>
    </citation>
    <scope>NUCLEOTIDE SEQUENCE [LARGE SCALE GENOMIC DNA]</scope>
    <source>
        <strain evidence="2">strain S7.3</strain>
    </source>
</reference>
<keyword evidence="2" id="KW-1185">Reference proteome</keyword>
<sequence>HFEQSIHALCNIQALLSCGISCHGDRSEEPEESFTFKERHRSRIFQALLQLVPGLEE</sequence>
<dbReference type="OMA" id="NIHAIIN"/>
<evidence type="ECO:0000313" key="2">
    <source>
        <dbReference type="Proteomes" id="UP000008063"/>
    </source>
</evidence>
<evidence type="ECO:0000313" key="1">
    <source>
        <dbReference type="EMBL" id="EGO03171.1"/>
    </source>
</evidence>
<accession>F8PJ10</accession>
<dbReference type="Proteomes" id="UP000008063">
    <property type="component" value="Unassembled WGS sequence"/>
</dbReference>
<proteinExistence type="predicted"/>
<name>F8PJ10_SERL3</name>
<gene>
    <name evidence="1" type="ORF">SERLA73DRAFT_39073</name>
</gene>
<dbReference type="EMBL" id="GL945475">
    <property type="protein sequence ID" value="EGO03171.1"/>
    <property type="molecule type" value="Genomic_DNA"/>
</dbReference>